<dbReference type="AlphaFoldDB" id="A0A0D6ZCC7"/>
<feature type="region of interest" description="Disordered" evidence="1">
    <location>
        <begin position="1"/>
        <end position="60"/>
    </location>
</feature>
<dbReference type="InterPro" id="IPR025549">
    <property type="entry name" value="YjzC"/>
</dbReference>
<evidence type="ECO:0000313" key="2">
    <source>
        <dbReference type="EMBL" id="KIY23207.1"/>
    </source>
</evidence>
<dbReference type="OrthoDB" id="2315017at2"/>
<feature type="compositionally biased region" description="Basic and acidic residues" evidence="1">
    <location>
        <begin position="38"/>
        <end position="60"/>
    </location>
</feature>
<evidence type="ECO:0008006" key="4">
    <source>
        <dbReference type="Google" id="ProtNLM"/>
    </source>
</evidence>
<protein>
    <recommendedName>
        <fullName evidence="4">YjzC family protein</fullName>
    </recommendedName>
</protein>
<dbReference type="Proteomes" id="UP000032512">
    <property type="component" value="Unassembled WGS sequence"/>
</dbReference>
<gene>
    <name evidence="2" type="ORF">UB32_04255</name>
</gene>
<sequence length="60" mass="6813">MSKLQKPGEKPDRSGEYIERGPRGGEVSKPRQVTIEPGDDKLPPTAEKNRKWERIGPEKK</sequence>
<accession>A0A0D6ZCC7</accession>
<keyword evidence="3" id="KW-1185">Reference proteome</keyword>
<dbReference type="EMBL" id="JXIQ01000023">
    <property type="protein sequence ID" value="KIY23207.1"/>
    <property type="molecule type" value="Genomic_DNA"/>
</dbReference>
<feature type="compositionally biased region" description="Basic and acidic residues" evidence="1">
    <location>
        <begin position="1"/>
        <end position="29"/>
    </location>
</feature>
<dbReference type="PATRIC" id="fig|285983.3.peg.3232"/>
<evidence type="ECO:0000256" key="1">
    <source>
        <dbReference type="SAM" id="MobiDB-lite"/>
    </source>
</evidence>
<organism evidence="2 3">
    <name type="scientific">Mesobacillus subterraneus</name>
    <dbReference type="NCBI Taxonomy" id="285983"/>
    <lineage>
        <taxon>Bacteria</taxon>
        <taxon>Bacillati</taxon>
        <taxon>Bacillota</taxon>
        <taxon>Bacilli</taxon>
        <taxon>Bacillales</taxon>
        <taxon>Bacillaceae</taxon>
        <taxon>Mesobacillus</taxon>
    </lineage>
</organism>
<proteinExistence type="predicted"/>
<reference evidence="2 3" key="1">
    <citation type="submission" date="2015-01" db="EMBL/GenBank/DDBJ databases">
        <title>Draft genome sequences of the supercritical CO2 tolerant bacteria Bacillus subterraneus MITOT1 and Bacillus cereus MIT0214.</title>
        <authorList>
            <person name="Peet K.C."/>
            <person name="Thompson J.R."/>
        </authorList>
    </citation>
    <scope>NUCLEOTIDE SEQUENCE [LARGE SCALE GENOMIC DNA]</scope>
    <source>
        <strain evidence="2 3">MITOT1</strain>
    </source>
</reference>
<name>A0A0D6ZCC7_9BACI</name>
<evidence type="ECO:0000313" key="3">
    <source>
        <dbReference type="Proteomes" id="UP000032512"/>
    </source>
</evidence>
<comment type="caution">
    <text evidence="2">The sequence shown here is derived from an EMBL/GenBank/DDBJ whole genome shotgun (WGS) entry which is preliminary data.</text>
</comment>
<dbReference type="Pfam" id="PF14168">
    <property type="entry name" value="YjzC"/>
    <property type="match status" value="1"/>
</dbReference>
<dbReference type="RefSeq" id="WP_044391480.1">
    <property type="nucleotide sequence ID" value="NZ_JXIQ01000023.1"/>
</dbReference>